<gene>
    <name evidence="3" type="ORF">MGAL_10B050271</name>
</gene>
<organism evidence="3 4">
    <name type="scientific">Mytilus galloprovincialis</name>
    <name type="common">Mediterranean mussel</name>
    <dbReference type="NCBI Taxonomy" id="29158"/>
    <lineage>
        <taxon>Eukaryota</taxon>
        <taxon>Metazoa</taxon>
        <taxon>Spiralia</taxon>
        <taxon>Lophotrochozoa</taxon>
        <taxon>Mollusca</taxon>
        <taxon>Bivalvia</taxon>
        <taxon>Autobranchia</taxon>
        <taxon>Pteriomorphia</taxon>
        <taxon>Mytilida</taxon>
        <taxon>Mytiloidea</taxon>
        <taxon>Mytilidae</taxon>
        <taxon>Mytilinae</taxon>
        <taxon>Mytilus</taxon>
    </lineage>
</organism>
<dbReference type="InterPro" id="IPR001623">
    <property type="entry name" value="DnaJ_domain"/>
</dbReference>
<dbReference type="PANTHER" id="PTHR44145">
    <property type="entry name" value="DNAJ HOMOLOG SUBFAMILY A MEMBER 3, MITOCHONDRIAL"/>
    <property type="match status" value="1"/>
</dbReference>
<feature type="non-terminal residue" evidence="3">
    <location>
        <position position="1"/>
    </location>
</feature>
<dbReference type="AlphaFoldDB" id="A0A8B6D425"/>
<dbReference type="SUPFAM" id="SSF46565">
    <property type="entry name" value="Chaperone J-domain"/>
    <property type="match status" value="1"/>
</dbReference>
<accession>A0A8B6D425</accession>
<feature type="non-terminal residue" evidence="3">
    <location>
        <position position="53"/>
    </location>
</feature>
<dbReference type="Proteomes" id="UP000596742">
    <property type="component" value="Unassembled WGS sequence"/>
</dbReference>
<dbReference type="OrthoDB" id="6109803at2759"/>
<name>A0A8B6D425_MYTGA</name>
<dbReference type="CDD" id="cd06257">
    <property type="entry name" value="DnaJ"/>
    <property type="match status" value="1"/>
</dbReference>
<reference evidence="3" key="1">
    <citation type="submission" date="2018-11" db="EMBL/GenBank/DDBJ databases">
        <authorList>
            <person name="Alioto T."/>
            <person name="Alioto T."/>
        </authorList>
    </citation>
    <scope>NUCLEOTIDE SEQUENCE</scope>
</reference>
<dbReference type="SMART" id="SM00271">
    <property type="entry name" value="DnaJ"/>
    <property type="match status" value="1"/>
</dbReference>
<evidence type="ECO:0000313" key="3">
    <source>
        <dbReference type="EMBL" id="VDI13536.1"/>
    </source>
</evidence>
<keyword evidence="1" id="KW-0143">Chaperone</keyword>
<dbReference type="PRINTS" id="PR00625">
    <property type="entry name" value="JDOMAIN"/>
</dbReference>
<dbReference type="Gene3D" id="1.10.287.110">
    <property type="entry name" value="DnaJ domain"/>
    <property type="match status" value="1"/>
</dbReference>
<dbReference type="InterPro" id="IPR036869">
    <property type="entry name" value="J_dom_sf"/>
</dbReference>
<protein>
    <recommendedName>
        <fullName evidence="2">J domain-containing protein</fullName>
    </recommendedName>
</protein>
<comment type="caution">
    <text evidence="3">The sequence shown here is derived from an EMBL/GenBank/DDBJ whole genome shotgun (WGS) entry which is preliminary data.</text>
</comment>
<keyword evidence="4" id="KW-1185">Reference proteome</keyword>
<feature type="domain" description="J" evidence="2">
    <location>
        <begin position="2"/>
        <end position="53"/>
    </location>
</feature>
<evidence type="ECO:0000256" key="1">
    <source>
        <dbReference type="ARBA" id="ARBA00023186"/>
    </source>
</evidence>
<dbReference type="EMBL" id="UYJE01002783">
    <property type="protein sequence ID" value="VDI13536.1"/>
    <property type="molecule type" value="Genomic_DNA"/>
</dbReference>
<proteinExistence type="predicted"/>
<evidence type="ECO:0000259" key="2">
    <source>
        <dbReference type="PROSITE" id="PS50076"/>
    </source>
</evidence>
<dbReference type="Pfam" id="PF00226">
    <property type="entry name" value="DnaJ"/>
    <property type="match status" value="1"/>
</dbReference>
<dbReference type="PROSITE" id="PS50076">
    <property type="entry name" value="DNAJ_2"/>
    <property type="match status" value="1"/>
</dbReference>
<sequence length="53" mass="6250">DDYYAVLGVSRKSTISEIKTAYRKLAKHMHPDKKTFDKDKDAEQFRKLVDAYK</sequence>
<dbReference type="InterPro" id="IPR051938">
    <property type="entry name" value="Apopto_cytoskel_mod"/>
</dbReference>
<evidence type="ECO:0000313" key="4">
    <source>
        <dbReference type="Proteomes" id="UP000596742"/>
    </source>
</evidence>
<dbReference type="PANTHER" id="PTHR44145:SF3">
    <property type="entry name" value="DNAJ HOMOLOG SUBFAMILY A MEMBER 3, MITOCHONDRIAL"/>
    <property type="match status" value="1"/>
</dbReference>